<evidence type="ECO:0000256" key="3">
    <source>
        <dbReference type="ARBA" id="ARBA00004322"/>
    </source>
</evidence>
<gene>
    <name evidence="13" type="ORF">PECAL_3P08080</name>
</gene>
<comment type="cofactor">
    <cofactor evidence="1">
        <name>Mn(2+)</name>
        <dbReference type="ChEBI" id="CHEBI:29035"/>
    </cofactor>
</comment>
<evidence type="ECO:0000256" key="8">
    <source>
        <dbReference type="ARBA" id="ARBA00022842"/>
    </source>
</evidence>
<dbReference type="InterPro" id="IPR005135">
    <property type="entry name" value="Endo/exonuclease/phosphatase"/>
</dbReference>
<dbReference type="OrthoDB" id="9975959at2759"/>
<dbReference type="InterPro" id="IPR036691">
    <property type="entry name" value="Endo/exonu/phosph_ase_sf"/>
</dbReference>
<dbReference type="GO" id="GO:0046872">
    <property type="term" value="F:metal ion binding"/>
    <property type="evidence" value="ECO:0007669"/>
    <property type="project" value="UniProtKB-KW"/>
</dbReference>
<keyword evidence="10" id="KW-0539">Nucleus</keyword>
<dbReference type="GO" id="GO:0006302">
    <property type="term" value="P:double-strand break repair"/>
    <property type="evidence" value="ECO:0007669"/>
    <property type="project" value="TreeGrafter"/>
</dbReference>
<dbReference type="GO" id="GO:0003697">
    <property type="term" value="F:single-stranded DNA binding"/>
    <property type="evidence" value="ECO:0007669"/>
    <property type="project" value="TreeGrafter"/>
</dbReference>
<keyword evidence="8" id="KW-0460">Magnesium</keyword>
<proteinExistence type="predicted"/>
<dbReference type="GO" id="GO:0070260">
    <property type="term" value="F:5'-tyrosyl-DNA phosphodiesterase activity"/>
    <property type="evidence" value="ECO:0007669"/>
    <property type="project" value="TreeGrafter"/>
</dbReference>
<evidence type="ECO:0000256" key="6">
    <source>
        <dbReference type="ARBA" id="ARBA00022763"/>
    </source>
</evidence>
<dbReference type="InterPro" id="IPR051547">
    <property type="entry name" value="TDP2-like"/>
</dbReference>
<dbReference type="Gene3D" id="3.60.10.10">
    <property type="entry name" value="Endonuclease/exonuclease/phosphatase"/>
    <property type="match status" value="1"/>
</dbReference>
<evidence type="ECO:0000256" key="5">
    <source>
        <dbReference type="ARBA" id="ARBA00022723"/>
    </source>
</evidence>
<keyword evidence="4" id="KW-0540">Nuclease</keyword>
<dbReference type="AlphaFoldDB" id="A0A8J2SF19"/>
<comment type="subcellular location">
    <subcellularLocation>
        <location evidence="3">Nucleus</location>
        <location evidence="3">PML body</location>
    </subcellularLocation>
</comment>
<keyword evidence="14" id="KW-1185">Reference proteome</keyword>
<sequence length="295" mass="33326">MKRLLLLAMASFATPDDEPHTPDGTEAWTQPRELRGRPPLRIITWNVWFDHRRQKERLKLLLALLAKENADCIGLQEVTTEVAARIRQHAGVTARYDISENDISAYGCLLLVRRELNPAFAELQLPTTMGRSLVAAELDTYGHAGTRRRVVGTVHLESLDTERTRAAQLRQISAVEGLDVLCGDFNFDEVSTWGEWRQPERKRPASALENNVLARALPDFVDAWAAVFPNNRGFTFDGELNPWVRDRGERMRYDRVMVRRSLGRPVAAERLGTTPAGDGLFASDHFGLRVDVVML</sequence>
<keyword evidence="5" id="KW-0479">Metal-binding</keyword>
<reference evidence="13" key="1">
    <citation type="submission" date="2021-11" db="EMBL/GenBank/DDBJ databases">
        <authorList>
            <consortium name="Genoscope - CEA"/>
            <person name="William W."/>
        </authorList>
    </citation>
    <scope>NUCLEOTIDE SEQUENCE</scope>
</reference>
<evidence type="ECO:0000256" key="7">
    <source>
        <dbReference type="ARBA" id="ARBA00022801"/>
    </source>
</evidence>
<keyword evidence="11" id="KW-0732">Signal</keyword>
<comment type="cofactor">
    <cofactor evidence="2">
        <name>Mg(2+)</name>
        <dbReference type="ChEBI" id="CHEBI:18420"/>
    </cofactor>
</comment>
<organism evidence="13 14">
    <name type="scientific">Pelagomonas calceolata</name>
    <dbReference type="NCBI Taxonomy" id="35677"/>
    <lineage>
        <taxon>Eukaryota</taxon>
        <taxon>Sar</taxon>
        <taxon>Stramenopiles</taxon>
        <taxon>Ochrophyta</taxon>
        <taxon>Pelagophyceae</taxon>
        <taxon>Pelagomonadales</taxon>
        <taxon>Pelagomonadaceae</taxon>
        <taxon>Pelagomonas</taxon>
    </lineage>
</organism>
<feature type="signal peptide" evidence="11">
    <location>
        <begin position="1"/>
        <end position="15"/>
    </location>
</feature>
<accession>A0A8J2SF19</accession>
<evidence type="ECO:0000313" key="14">
    <source>
        <dbReference type="Proteomes" id="UP000789595"/>
    </source>
</evidence>
<evidence type="ECO:0000313" key="13">
    <source>
        <dbReference type="EMBL" id="CAH0370895.1"/>
    </source>
</evidence>
<evidence type="ECO:0000256" key="11">
    <source>
        <dbReference type="SAM" id="SignalP"/>
    </source>
</evidence>
<dbReference type="SUPFAM" id="SSF56219">
    <property type="entry name" value="DNase I-like"/>
    <property type="match status" value="1"/>
</dbReference>
<dbReference type="EMBL" id="CAKKNE010000003">
    <property type="protein sequence ID" value="CAH0370895.1"/>
    <property type="molecule type" value="Genomic_DNA"/>
</dbReference>
<dbReference type="PANTHER" id="PTHR15822">
    <property type="entry name" value="TRAF AND TNF RECEPTOR-ASSOCIATED PROTEIN"/>
    <property type="match status" value="1"/>
</dbReference>
<keyword evidence="6" id="KW-0227">DNA damage</keyword>
<dbReference type="Pfam" id="PF03372">
    <property type="entry name" value="Exo_endo_phos"/>
    <property type="match status" value="1"/>
</dbReference>
<dbReference type="GO" id="GO:0005737">
    <property type="term" value="C:cytoplasm"/>
    <property type="evidence" value="ECO:0007669"/>
    <property type="project" value="TreeGrafter"/>
</dbReference>
<dbReference type="GO" id="GO:0004518">
    <property type="term" value="F:nuclease activity"/>
    <property type="evidence" value="ECO:0007669"/>
    <property type="project" value="UniProtKB-KW"/>
</dbReference>
<keyword evidence="9" id="KW-0234">DNA repair</keyword>
<evidence type="ECO:0000256" key="10">
    <source>
        <dbReference type="ARBA" id="ARBA00023242"/>
    </source>
</evidence>
<evidence type="ECO:0000259" key="12">
    <source>
        <dbReference type="Pfam" id="PF03372"/>
    </source>
</evidence>
<dbReference type="Proteomes" id="UP000789595">
    <property type="component" value="Unassembled WGS sequence"/>
</dbReference>
<evidence type="ECO:0000256" key="1">
    <source>
        <dbReference type="ARBA" id="ARBA00001936"/>
    </source>
</evidence>
<keyword evidence="7" id="KW-0378">Hydrolase</keyword>
<name>A0A8J2SF19_9STRA</name>
<evidence type="ECO:0000256" key="2">
    <source>
        <dbReference type="ARBA" id="ARBA00001946"/>
    </source>
</evidence>
<feature type="chain" id="PRO_5035146079" description="Endonuclease/exonuclease/phosphatase domain-containing protein" evidence="11">
    <location>
        <begin position="16"/>
        <end position="295"/>
    </location>
</feature>
<evidence type="ECO:0000256" key="4">
    <source>
        <dbReference type="ARBA" id="ARBA00022722"/>
    </source>
</evidence>
<feature type="domain" description="Endonuclease/exonuclease/phosphatase" evidence="12">
    <location>
        <begin position="43"/>
        <end position="285"/>
    </location>
</feature>
<comment type="caution">
    <text evidence="13">The sequence shown here is derived from an EMBL/GenBank/DDBJ whole genome shotgun (WGS) entry which is preliminary data.</text>
</comment>
<evidence type="ECO:0000256" key="9">
    <source>
        <dbReference type="ARBA" id="ARBA00023204"/>
    </source>
</evidence>
<protein>
    <recommendedName>
        <fullName evidence="12">Endonuclease/exonuclease/phosphatase domain-containing protein</fullName>
    </recommendedName>
</protein>
<dbReference type="CDD" id="cd09080">
    <property type="entry name" value="TDP2"/>
    <property type="match status" value="1"/>
</dbReference>
<dbReference type="PANTHER" id="PTHR15822:SF4">
    <property type="entry name" value="TYROSYL-DNA PHOSPHODIESTERASE 2"/>
    <property type="match status" value="1"/>
</dbReference>